<evidence type="ECO:0000313" key="3">
    <source>
        <dbReference type="EMBL" id="CAB4180763.1"/>
    </source>
</evidence>
<name>A0A6J5RJ46_9CAUD</name>
<dbReference type="EMBL" id="LR797237">
    <property type="protein sequence ID" value="CAB4196002.1"/>
    <property type="molecule type" value="Genomic_DNA"/>
</dbReference>
<accession>A0A6J5RJ46</accession>
<organism evidence="4">
    <name type="scientific">uncultured Caudovirales phage</name>
    <dbReference type="NCBI Taxonomy" id="2100421"/>
    <lineage>
        <taxon>Viruses</taxon>
        <taxon>Duplodnaviria</taxon>
        <taxon>Heunggongvirae</taxon>
        <taxon>Uroviricota</taxon>
        <taxon>Caudoviricetes</taxon>
        <taxon>Peduoviridae</taxon>
        <taxon>Maltschvirus</taxon>
        <taxon>Maltschvirus maltsch</taxon>
    </lineage>
</organism>
<evidence type="ECO:0000313" key="5">
    <source>
        <dbReference type="EMBL" id="CAB4221892.1"/>
    </source>
</evidence>
<dbReference type="EMBL" id="LR796442">
    <property type="protein sequence ID" value="CAB4145035.1"/>
    <property type="molecule type" value="Genomic_DNA"/>
</dbReference>
<protein>
    <recommendedName>
        <fullName evidence="6">N4-gp56 family major capsid protein</fullName>
    </recommendedName>
</protein>
<dbReference type="EMBL" id="LR796839">
    <property type="protein sequence ID" value="CAB4169167.1"/>
    <property type="molecule type" value="Genomic_DNA"/>
</dbReference>
<reference evidence="4" key="1">
    <citation type="submission" date="2020-05" db="EMBL/GenBank/DDBJ databases">
        <authorList>
            <person name="Chiriac C."/>
            <person name="Salcher M."/>
            <person name="Ghai R."/>
            <person name="Kavagutti S V."/>
        </authorList>
    </citation>
    <scope>NUCLEOTIDE SEQUENCE</scope>
</reference>
<evidence type="ECO:0000313" key="2">
    <source>
        <dbReference type="EMBL" id="CAB4169167.1"/>
    </source>
</evidence>
<dbReference type="EMBL" id="LR797507">
    <property type="protein sequence ID" value="CAB4221892.1"/>
    <property type="molecule type" value="Genomic_DNA"/>
</dbReference>
<evidence type="ECO:0000313" key="4">
    <source>
        <dbReference type="EMBL" id="CAB4196002.1"/>
    </source>
</evidence>
<evidence type="ECO:0000313" key="1">
    <source>
        <dbReference type="EMBL" id="CAB4145035.1"/>
    </source>
</evidence>
<proteinExistence type="predicted"/>
<evidence type="ECO:0008006" key="6">
    <source>
        <dbReference type="Google" id="ProtNLM"/>
    </source>
</evidence>
<sequence length="342" mass="37496">MQYYSNQLNAETLNRWNAVQALIEHAEPIMAVSKFGKTQPQPQNKTDTILFSRVLPIGYDSTSGGISVTPTSYQLSEGVNPDPITIEYQDVTCQLEKYGVYYKVTEKTELMHDRNIPEDMRATAAEGVGSIKEMVVWNKIKGGTAVTYTNGSTRAGINTAITMNALDKAKATLNAAHASTVVKGMKSGPDYGSVSVGRAFILYGHTNAERDYRLLPGFKDVVDYGSAKPFHEMEIGSVPGFRIILTPMLKPWLGAGSTTLNGMQYTTANVDVYASMICTDAGYGHVPLKGRDSMTPFVLPASQRNHANFAAQFGYVGVDFYTACVRLNEFWLNRVEHAVTSL</sequence>
<dbReference type="EMBL" id="LR797004">
    <property type="protein sequence ID" value="CAB4180763.1"/>
    <property type="molecule type" value="Genomic_DNA"/>
</dbReference>
<gene>
    <name evidence="3" type="ORF">UFOVP1053_23</name>
    <name evidence="4" type="ORF">UFOVP1297_50</name>
    <name evidence="5" type="ORF">UFOVP1647_28</name>
    <name evidence="1" type="ORF">UFOVP472_23</name>
    <name evidence="2" type="ORF">UFOVP891_44</name>
</gene>
<dbReference type="NCBIfam" id="TIGR04387">
    <property type="entry name" value="capsid_maj_N4"/>
    <property type="match status" value="1"/>
</dbReference>